<dbReference type="EMBL" id="JAPMOS010000017">
    <property type="protein sequence ID" value="KAJ4459800.1"/>
    <property type="molecule type" value="Genomic_DNA"/>
</dbReference>
<comment type="catalytic activity">
    <reaction evidence="10">
        <text>L-threonyl-[protein] + UDP-N-acetyl-alpha-D-glucosamine = 3-O-(N-acetyl-beta-D-glucosaminyl)-L-threonyl-[protein] + UDP + H(+)</text>
        <dbReference type="Rhea" id="RHEA:48908"/>
        <dbReference type="Rhea" id="RHEA-COMP:11060"/>
        <dbReference type="Rhea" id="RHEA-COMP:12252"/>
        <dbReference type="ChEBI" id="CHEBI:15378"/>
        <dbReference type="ChEBI" id="CHEBI:30013"/>
        <dbReference type="ChEBI" id="CHEBI:57705"/>
        <dbReference type="ChEBI" id="CHEBI:58223"/>
        <dbReference type="ChEBI" id="CHEBI:90840"/>
        <dbReference type="EC" id="2.4.1.255"/>
    </reaction>
</comment>
<name>A0ABQ8UQH9_9EUKA</name>
<gene>
    <name evidence="12" type="ORF">PAPYR_4197</name>
</gene>
<sequence>MKKRTTKLLFLLTLTLFFVVMVGTLLRTSSREQILEARIRSELLAKQSAQAKTPKCPAPAPCPLCPDCQATTAPATEPPAIKETVCPDCSACPTCPPPEPCPEPEAPVLAVDDVRYKNPGETWHAIGMSKAEQECENDFGISLVDLWRSKRQVYCQSPAGSDGGSVLSFRHHQSRHSAPDNYLEVNNLYFDFSKMRRRGGSTDESRFHTYAPGALRAQCAITPAWNRNNFQLHLGPIFQSFESITQVPSSSELIESIEHPVLFITRDDTTNLYHAMGDFLNAFIALQVSGVSVEDLEIVFLEEPWQVRAPATTRTPTCRVISCRLSWRLRPPRLACVQSHRTFPYSLHKAFSPNHPIRFAHKMPGFNGAGRGLIHIKRALFGFPTHCTPIAKDIWQVCGIIQAPTRASTDLMRAFAHHVMRYTGTLEVGPPQNPVVTIISRKDYAHKKVGRKIANEDELVSALASVRGIEVRQVDFSALGIIDQIRAIRNTNILVGMHGAGLTHMLWLPNEAIVVELFPLRYRSQHFRNLARWAGKIYLPWTNTHPGNHHPAPDIRPDAPDFAAATTVDLTEWRELMNVAVYTARSFQRGTLACGLNCKGV</sequence>
<dbReference type="Proteomes" id="UP001141327">
    <property type="component" value="Unassembled WGS sequence"/>
</dbReference>
<keyword evidence="6" id="KW-0325">Glycoprotein</keyword>
<evidence type="ECO:0000259" key="11">
    <source>
        <dbReference type="Pfam" id="PF04577"/>
    </source>
</evidence>
<keyword evidence="5" id="KW-0256">Endoplasmic reticulum</keyword>
<evidence type="ECO:0000313" key="12">
    <source>
        <dbReference type="EMBL" id="KAJ4459800.1"/>
    </source>
</evidence>
<evidence type="ECO:0000256" key="10">
    <source>
        <dbReference type="ARBA" id="ARBA00049432"/>
    </source>
</evidence>
<dbReference type="InterPro" id="IPR049625">
    <property type="entry name" value="Glyco_transf_61_cat"/>
</dbReference>
<evidence type="ECO:0000256" key="6">
    <source>
        <dbReference type="ARBA" id="ARBA00023180"/>
    </source>
</evidence>
<keyword evidence="13" id="KW-1185">Reference proteome</keyword>
<evidence type="ECO:0000313" key="13">
    <source>
        <dbReference type="Proteomes" id="UP001141327"/>
    </source>
</evidence>
<dbReference type="PANTHER" id="PTHR20961">
    <property type="entry name" value="GLYCOSYLTRANSFERASE"/>
    <property type="match status" value="1"/>
</dbReference>
<proteinExistence type="predicted"/>
<keyword evidence="4" id="KW-0732">Signal</keyword>
<evidence type="ECO:0000256" key="3">
    <source>
        <dbReference type="ARBA" id="ARBA00022679"/>
    </source>
</evidence>
<organism evidence="12 13">
    <name type="scientific">Paratrimastix pyriformis</name>
    <dbReference type="NCBI Taxonomy" id="342808"/>
    <lineage>
        <taxon>Eukaryota</taxon>
        <taxon>Metamonada</taxon>
        <taxon>Preaxostyla</taxon>
        <taxon>Paratrimastigidae</taxon>
        <taxon>Paratrimastix</taxon>
    </lineage>
</organism>
<accession>A0ABQ8UQH9</accession>
<protein>
    <recommendedName>
        <fullName evidence="7">EGF domain-specific O-linked N-acetylglucosamine transferase</fullName>
        <ecNumber evidence="1">2.4.1.255</ecNumber>
    </recommendedName>
    <alternativeName>
        <fullName evidence="8">Extracellular O-linked N-acetylglucosamine transferase</fullName>
    </alternativeName>
</protein>
<evidence type="ECO:0000256" key="7">
    <source>
        <dbReference type="ARBA" id="ARBA00040944"/>
    </source>
</evidence>
<dbReference type="EC" id="2.4.1.255" evidence="1"/>
<comment type="caution">
    <text evidence="12">The sequence shown here is derived from an EMBL/GenBank/DDBJ whole genome shotgun (WGS) entry which is preliminary data.</text>
</comment>
<dbReference type="PANTHER" id="PTHR20961:SF148">
    <property type="entry name" value="EGF DOMAIN-SPECIFIC O-LINKED N-ACETYLGLUCOSAMINE TRANSFERASE"/>
    <property type="match status" value="1"/>
</dbReference>
<evidence type="ECO:0000256" key="2">
    <source>
        <dbReference type="ARBA" id="ARBA00022676"/>
    </source>
</evidence>
<dbReference type="GO" id="GO:0016740">
    <property type="term" value="F:transferase activity"/>
    <property type="evidence" value="ECO:0007669"/>
    <property type="project" value="UniProtKB-KW"/>
</dbReference>
<evidence type="ECO:0000256" key="1">
    <source>
        <dbReference type="ARBA" id="ARBA00011970"/>
    </source>
</evidence>
<feature type="domain" description="Glycosyltransferase 61 catalytic" evidence="11">
    <location>
        <begin position="273"/>
        <end position="515"/>
    </location>
</feature>
<evidence type="ECO:0000256" key="5">
    <source>
        <dbReference type="ARBA" id="ARBA00022824"/>
    </source>
</evidence>
<comment type="catalytic activity">
    <reaction evidence="9">
        <text>L-seryl-[protein] + UDP-N-acetyl-alpha-D-glucosamine = 3-O-(N-acetyl-beta-D-glucosaminyl)-L-seryl-[protein] + UDP + H(+)</text>
        <dbReference type="Rhea" id="RHEA:48904"/>
        <dbReference type="Rhea" id="RHEA-COMP:9863"/>
        <dbReference type="Rhea" id="RHEA-COMP:12251"/>
        <dbReference type="ChEBI" id="CHEBI:15378"/>
        <dbReference type="ChEBI" id="CHEBI:29999"/>
        <dbReference type="ChEBI" id="CHEBI:57705"/>
        <dbReference type="ChEBI" id="CHEBI:58223"/>
        <dbReference type="ChEBI" id="CHEBI:90838"/>
        <dbReference type="EC" id="2.4.1.255"/>
    </reaction>
</comment>
<evidence type="ECO:0000256" key="9">
    <source>
        <dbReference type="ARBA" id="ARBA00048317"/>
    </source>
</evidence>
<dbReference type="Pfam" id="PF04577">
    <property type="entry name" value="Glyco_transf_61"/>
    <property type="match status" value="1"/>
</dbReference>
<evidence type="ECO:0000256" key="4">
    <source>
        <dbReference type="ARBA" id="ARBA00022729"/>
    </source>
</evidence>
<reference evidence="12" key="1">
    <citation type="journal article" date="2022" name="bioRxiv">
        <title>Genomics of Preaxostyla Flagellates Illuminates Evolutionary Transitions and the Path Towards Mitochondrial Loss.</title>
        <authorList>
            <person name="Novak L.V.F."/>
            <person name="Treitli S.C."/>
            <person name="Pyrih J."/>
            <person name="Halakuc P."/>
            <person name="Pipaliya S.V."/>
            <person name="Vacek V."/>
            <person name="Brzon O."/>
            <person name="Soukal P."/>
            <person name="Eme L."/>
            <person name="Dacks J.B."/>
            <person name="Karnkowska A."/>
            <person name="Elias M."/>
            <person name="Hampl V."/>
        </authorList>
    </citation>
    <scope>NUCLEOTIDE SEQUENCE</scope>
    <source>
        <strain evidence="12">RCP-MX</strain>
    </source>
</reference>
<dbReference type="InterPro" id="IPR007657">
    <property type="entry name" value="Glycosyltransferase_61"/>
</dbReference>
<keyword evidence="3 12" id="KW-0808">Transferase</keyword>
<keyword evidence="2" id="KW-0328">Glycosyltransferase</keyword>
<evidence type="ECO:0000256" key="8">
    <source>
        <dbReference type="ARBA" id="ARBA00042574"/>
    </source>
</evidence>